<feature type="compositionally biased region" description="Polar residues" evidence="1">
    <location>
        <begin position="80"/>
        <end position="96"/>
    </location>
</feature>
<feature type="region of interest" description="Disordered" evidence="1">
    <location>
        <begin position="166"/>
        <end position="189"/>
    </location>
</feature>
<protein>
    <submittedName>
        <fullName evidence="2">Uncharacterized protein</fullName>
    </submittedName>
</protein>
<proteinExistence type="predicted"/>
<accession>A0A3M0KDE8</accession>
<gene>
    <name evidence="2" type="ORF">DUI87_11360</name>
</gene>
<organism evidence="2 3">
    <name type="scientific">Hirundo rustica rustica</name>
    <dbReference type="NCBI Taxonomy" id="333673"/>
    <lineage>
        <taxon>Eukaryota</taxon>
        <taxon>Metazoa</taxon>
        <taxon>Chordata</taxon>
        <taxon>Craniata</taxon>
        <taxon>Vertebrata</taxon>
        <taxon>Euteleostomi</taxon>
        <taxon>Archelosauria</taxon>
        <taxon>Archosauria</taxon>
        <taxon>Dinosauria</taxon>
        <taxon>Saurischia</taxon>
        <taxon>Theropoda</taxon>
        <taxon>Coelurosauria</taxon>
        <taxon>Aves</taxon>
        <taxon>Neognathae</taxon>
        <taxon>Neoaves</taxon>
        <taxon>Telluraves</taxon>
        <taxon>Australaves</taxon>
        <taxon>Passeriformes</taxon>
        <taxon>Sylvioidea</taxon>
        <taxon>Hirundinidae</taxon>
        <taxon>Hirundo</taxon>
    </lineage>
</organism>
<evidence type="ECO:0000256" key="1">
    <source>
        <dbReference type="SAM" id="MobiDB-lite"/>
    </source>
</evidence>
<dbReference type="Proteomes" id="UP000269221">
    <property type="component" value="Unassembled WGS sequence"/>
</dbReference>
<name>A0A3M0KDE8_HIRRU</name>
<evidence type="ECO:0000313" key="2">
    <source>
        <dbReference type="EMBL" id="RMC11243.1"/>
    </source>
</evidence>
<reference evidence="2 3" key="1">
    <citation type="submission" date="2018-07" db="EMBL/GenBank/DDBJ databases">
        <title>A high quality draft genome assembly of the barn swallow (H. rustica rustica).</title>
        <authorList>
            <person name="Formenti G."/>
            <person name="Chiara M."/>
            <person name="Poveda L."/>
            <person name="Francoijs K.-J."/>
            <person name="Bonisoli-Alquati A."/>
            <person name="Canova L."/>
            <person name="Gianfranceschi L."/>
            <person name="Horner D.S."/>
            <person name="Saino N."/>
        </authorList>
    </citation>
    <scope>NUCLEOTIDE SEQUENCE [LARGE SCALE GENOMIC DNA]</scope>
    <source>
        <strain evidence="2">Chelidonia</strain>
        <tissue evidence="2">Blood</tissue>
    </source>
</reference>
<dbReference type="AlphaFoldDB" id="A0A3M0KDE8"/>
<comment type="caution">
    <text evidence="2">The sequence shown here is derived from an EMBL/GenBank/DDBJ whole genome shotgun (WGS) entry which is preliminary data.</text>
</comment>
<dbReference type="EMBL" id="QRBI01000108">
    <property type="protein sequence ID" value="RMC11243.1"/>
    <property type="molecule type" value="Genomic_DNA"/>
</dbReference>
<keyword evidence="3" id="KW-1185">Reference proteome</keyword>
<evidence type="ECO:0000313" key="3">
    <source>
        <dbReference type="Proteomes" id="UP000269221"/>
    </source>
</evidence>
<feature type="region of interest" description="Disordered" evidence="1">
    <location>
        <begin position="80"/>
        <end position="106"/>
    </location>
</feature>
<sequence>MGNPLDRLDLMEVSKAKPKFLQLGQDDPNPKHSLGGVWTESSPEEKDFGVWVDEKFNMTQYYVFSTQRAKHALGLRQSKCGQQVSGGDSSLPSSHETPPGSLLPALDPKSRKELLEEVRGGHGDDQAVEDRLNTPVPLCSPPAAALSLIQKCTYWEMLKSSCASAPGVKYQTEPSRDRVLGGETLQNPS</sequence>
<feature type="region of interest" description="Disordered" evidence="1">
    <location>
        <begin position="20"/>
        <end position="42"/>
    </location>
</feature>